<dbReference type="EMBL" id="PKKJ01000001">
    <property type="protein sequence ID" value="PKY67096.1"/>
    <property type="molecule type" value="Genomic_DNA"/>
</dbReference>
<feature type="transmembrane region" description="Helical" evidence="1">
    <location>
        <begin position="6"/>
        <end position="24"/>
    </location>
</feature>
<dbReference type="AlphaFoldDB" id="A0A2I1I7L2"/>
<evidence type="ECO:0000313" key="3">
    <source>
        <dbReference type="Proteomes" id="UP000234545"/>
    </source>
</evidence>
<accession>A0A2I1I7L2</accession>
<dbReference type="RefSeq" id="WP_101627590.1">
    <property type="nucleotide sequence ID" value="NZ_PKKJ01000001.1"/>
</dbReference>
<evidence type="ECO:0000256" key="1">
    <source>
        <dbReference type="SAM" id="Phobius"/>
    </source>
</evidence>
<reference evidence="2 3" key="1">
    <citation type="submission" date="2017-12" db="EMBL/GenBank/DDBJ databases">
        <title>Phylogenetic diversity of female urinary microbiome.</title>
        <authorList>
            <person name="Thomas-White K."/>
            <person name="Wolfe A.J."/>
        </authorList>
    </citation>
    <scope>NUCLEOTIDE SEQUENCE [LARGE SCALE GENOMIC DNA]</scope>
    <source>
        <strain evidence="2 3">UMB0250</strain>
    </source>
</reference>
<evidence type="ECO:0000313" key="2">
    <source>
        <dbReference type="EMBL" id="PKY67096.1"/>
    </source>
</evidence>
<evidence type="ECO:0008006" key="4">
    <source>
        <dbReference type="Google" id="ProtNLM"/>
    </source>
</evidence>
<name>A0A2I1I7L2_9ACTO</name>
<gene>
    <name evidence="2" type="ORF">CYJ25_02370</name>
</gene>
<feature type="transmembrane region" description="Helical" evidence="1">
    <location>
        <begin position="88"/>
        <end position="112"/>
    </location>
</feature>
<sequence length="127" mass="12731">MTMLTLTGVIGFAVIACVFGLVALKGRAGALARGSGLGLHSAVLESSDDAWNTGHEAAWPIMAMACVVAVFHAVGCGLASLMGNDGEAFLHVLLISGIIVSLALGALARAAAINAAKRRTESGQAEG</sequence>
<organism evidence="2 3">
    <name type="scientific">Schaalia turicensis</name>
    <dbReference type="NCBI Taxonomy" id="131111"/>
    <lineage>
        <taxon>Bacteria</taxon>
        <taxon>Bacillati</taxon>
        <taxon>Actinomycetota</taxon>
        <taxon>Actinomycetes</taxon>
        <taxon>Actinomycetales</taxon>
        <taxon>Actinomycetaceae</taxon>
        <taxon>Schaalia</taxon>
    </lineage>
</organism>
<keyword evidence="1" id="KW-0812">Transmembrane</keyword>
<dbReference type="Proteomes" id="UP000234545">
    <property type="component" value="Unassembled WGS sequence"/>
</dbReference>
<protein>
    <recommendedName>
        <fullName evidence="4">SdpI family protein</fullName>
    </recommendedName>
</protein>
<feature type="transmembrane region" description="Helical" evidence="1">
    <location>
        <begin position="61"/>
        <end position="82"/>
    </location>
</feature>
<keyword evidence="1" id="KW-0472">Membrane</keyword>
<proteinExistence type="predicted"/>
<comment type="caution">
    <text evidence="2">The sequence shown here is derived from an EMBL/GenBank/DDBJ whole genome shotgun (WGS) entry which is preliminary data.</text>
</comment>
<keyword evidence="1" id="KW-1133">Transmembrane helix</keyword>